<protein>
    <submittedName>
        <fullName evidence="1">Uncharacterized protein</fullName>
    </submittedName>
</protein>
<dbReference type="EMBL" id="JBEPAZ010000005">
    <property type="protein sequence ID" value="MER6427755.1"/>
    <property type="molecule type" value="Genomic_DNA"/>
</dbReference>
<name>A0ABV1U383_9ACTN</name>
<sequence>MTAFDTYGTSVHTARQLADLVTDRLGAAFTERDSDYLGAYLLATLSDATRIQVQPNAIPGDDGDDDLYDEQHPDLTVLLLITAPSPDTVLHDQLAGIEGLVRLAPTRR</sequence>
<comment type="caution">
    <text evidence="1">The sequence shown here is derived from an EMBL/GenBank/DDBJ whole genome shotgun (WGS) entry which is preliminary data.</text>
</comment>
<proteinExistence type="predicted"/>
<keyword evidence="2" id="KW-1185">Reference proteome</keyword>
<dbReference type="Proteomes" id="UP001470023">
    <property type="component" value="Unassembled WGS sequence"/>
</dbReference>
<evidence type="ECO:0000313" key="2">
    <source>
        <dbReference type="Proteomes" id="UP001470023"/>
    </source>
</evidence>
<organism evidence="1 2">
    <name type="scientific">Streptomyces sp. 900105245</name>
    <dbReference type="NCBI Taxonomy" id="3154379"/>
    <lineage>
        <taxon>Bacteria</taxon>
        <taxon>Bacillati</taxon>
        <taxon>Actinomycetota</taxon>
        <taxon>Actinomycetes</taxon>
        <taxon>Kitasatosporales</taxon>
        <taxon>Streptomycetaceae</taxon>
        <taxon>Streptomyces</taxon>
    </lineage>
</organism>
<accession>A0ABV1U383</accession>
<reference evidence="1 2" key="1">
    <citation type="submission" date="2024-06" db="EMBL/GenBank/DDBJ databases">
        <title>The Natural Products Discovery Center: Release of the First 8490 Sequenced Strains for Exploring Actinobacteria Biosynthetic Diversity.</title>
        <authorList>
            <person name="Kalkreuter E."/>
            <person name="Kautsar S.A."/>
            <person name="Yang D."/>
            <person name="Bader C.D."/>
            <person name="Teijaro C.N."/>
            <person name="Fluegel L."/>
            <person name="Davis C.M."/>
            <person name="Simpson J.R."/>
            <person name="Lauterbach L."/>
            <person name="Steele A.D."/>
            <person name="Gui C."/>
            <person name="Meng S."/>
            <person name="Li G."/>
            <person name="Viehrig K."/>
            <person name="Ye F."/>
            <person name="Su P."/>
            <person name="Kiefer A.F."/>
            <person name="Nichols A."/>
            <person name="Cepeda A.J."/>
            <person name="Yan W."/>
            <person name="Fan B."/>
            <person name="Jiang Y."/>
            <person name="Adhikari A."/>
            <person name="Zheng C.-J."/>
            <person name="Schuster L."/>
            <person name="Cowan T.M."/>
            <person name="Smanski M.J."/>
            <person name="Chevrette M.G."/>
            <person name="De Carvalho L.P.S."/>
            <person name="Shen B."/>
        </authorList>
    </citation>
    <scope>NUCLEOTIDE SEQUENCE [LARGE SCALE GENOMIC DNA]</scope>
    <source>
        <strain evidence="1 2">NPDC001166</strain>
    </source>
</reference>
<dbReference type="RefSeq" id="WP_352063164.1">
    <property type="nucleotide sequence ID" value="NZ_JBEPAZ010000005.1"/>
</dbReference>
<evidence type="ECO:0000313" key="1">
    <source>
        <dbReference type="EMBL" id="MER6427755.1"/>
    </source>
</evidence>
<gene>
    <name evidence="1" type="ORF">ABT272_08405</name>
</gene>